<keyword evidence="3" id="KW-0418">Kinase</keyword>
<reference evidence="3 4" key="1">
    <citation type="submission" date="2020-09" db="EMBL/GenBank/DDBJ databases">
        <title>Novel species of Mucilaginibacter isolated from a glacier on the Tibetan Plateau.</title>
        <authorList>
            <person name="Liu Q."/>
            <person name="Xin Y.-H."/>
        </authorList>
    </citation>
    <scope>NUCLEOTIDE SEQUENCE [LARGE SCALE GENOMIC DNA]</scope>
    <source>
        <strain evidence="3 4">ZT4R22</strain>
    </source>
</reference>
<dbReference type="PANTHER" id="PTHR34220:SF7">
    <property type="entry name" value="SENSOR HISTIDINE KINASE YPDA"/>
    <property type="match status" value="1"/>
</dbReference>
<accession>A0ABR7WKS3</accession>
<keyword evidence="3" id="KW-0808">Transferase</keyword>
<evidence type="ECO:0000313" key="3">
    <source>
        <dbReference type="EMBL" id="MBD1362918.1"/>
    </source>
</evidence>
<protein>
    <submittedName>
        <fullName evidence="3">Histidine kinase</fullName>
    </submittedName>
</protein>
<comment type="caution">
    <text evidence="3">The sequence shown here is derived from an EMBL/GenBank/DDBJ whole genome shotgun (WGS) entry which is preliminary data.</text>
</comment>
<dbReference type="InterPro" id="IPR050640">
    <property type="entry name" value="Bact_2-comp_sensor_kinase"/>
</dbReference>
<keyword evidence="1" id="KW-0472">Membrane</keyword>
<keyword evidence="4" id="KW-1185">Reference proteome</keyword>
<evidence type="ECO:0000256" key="1">
    <source>
        <dbReference type="SAM" id="Phobius"/>
    </source>
</evidence>
<evidence type="ECO:0000313" key="4">
    <source>
        <dbReference type="Proteomes" id="UP000606600"/>
    </source>
</evidence>
<proteinExistence type="predicted"/>
<dbReference type="InterPro" id="IPR010559">
    <property type="entry name" value="Sig_transdc_His_kin_internal"/>
</dbReference>
<dbReference type="GO" id="GO:0016301">
    <property type="term" value="F:kinase activity"/>
    <property type="evidence" value="ECO:0007669"/>
    <property type="project" value="UniProtKB-KW"/>
</dbReference>
<sequence length="350" mass="40298">MNALMSTDSLSDFFLHFFTNGRYRIARHGLLILLLIASTWKNTIPGPINAVIHIILALLILSLFYFNMYYLVPKYLFKDGFLNYCFHIAMIIGTIVVLLGLLKYIWAVKLNEPQRSEMQQLNLFSVAFVVIMLIASSATIKLFQRLIVDSRRISELESITAKAELEQLKNQITPHFLFNMLNNANVLTKRDPEKASQVLMKLGDLLRYQLYDSTRGSVLLTADIHFLEDFLNLEKIRRDNFQSIISKNGDLSGIQIAPLLFIIFVENAVKHNMDAENRSYVHLFFTVYEQELHFKCVNSKPLNNHSKPKPGGLGLVNIERRLELLYPDKHQLNVIEDVDSFTIYLTIKLG</sequence>
<evidence type="ECO:0000259" key="2">
    <source>
        <dbReference type="Pfam" id="PF06580"/>
    </source>
</evidence>
<feature type="transmembrane region" description="Helical" evidence="1">
    <location>
        <begin position="50"/>
        <end position="72"/>
    </location>
</feature>
<feature type="domain" description="Signal transduction histidine kinase internal region" evidence="2">
    <location>
        <begin position="163"/>
        <end position="239"/>
    </location>
</feature>
<name>A0ABR7WKS3_9SPHI</name>
<organism evidence="3 4">
    <name type="scientific">Mucilaginibacter pankratovii</name>
    <dbReference type="NCBI Taxonomy" id="2772110"/>
    <lineage>
        <taxon>Bacteria</taxon>
        <taxon>Pseudomonadati</taxon>
        <taxon>Bacteroidota</taxon>
        <taxon>Sphingobacteriia</taxon>
        <taxon>Sphingobacteriales</taxon>
        <taxon>Sphingobacteriaceae</taxon>
        <taxon>Mucilaginibacter</taxon>
    </lineage>
</organism>
<feature type="transmembrane region" description="Helical" evidence="1">
    <location>
        <begin position="84"/>
        <end position="106"/>
    </location>
</feature>
<dbReference type="EMBL" id="JACWMY010000002">
    <property type="protein sequence ID" value="MBD1362918.1"/>
    <property type="molecule type" value="Genomic_DNA"/>
</dbReference>
<dbReference type="Pfam" id="PF06580">
    <property type="entry name" value="His_kinase"/>
    <property type="match status" value="1"/>
</dbReference>
<keyword evidence="1" id="KW-1133">Transmembrane helix</keyword>
<keyword evidence="1" id="KW-0812">Transmembrane</keyword>
<dbReference type="PANTHER" id="PTHR34220">
    <property type="entry name" value="SENSOR HISTIDINE KINASE YPDA"/>
    <property type="match status" value="1"/>
</dbReference>
<feature type="transmembrane region" description="Helical" evidence="1">
    <location>
        <begin position="121"/>
        <end position="143"/>
    </location>
</feature>
<dbReference type="RefSeq" id="WP_191187594.1">
    <property type="nucleotide sequence ID" value="NZ_JACWMY010000002.1"/>
</dbReference>
<dbReference type="Proteomes" id="UP000606600">
    <property type="component" value="Unassembled WGS sequence"/>
</dbReference>
<gene>
    <name evidence="3" type="ORF">IDJ77_03770</name>
</gene>